<sequence length="79" mass="9277">MWQLRSYNSEHFWGGNYHLMELVMEVAVEPDTDCIYEIGGKTYRWCSISPVNKVIGIKEISVNCDPEEESDYEFKCPYC</sequence>
<dbReference type="Proteomes" id="UP000029453">
    <property type="component" value="Unassembled WGS sequence"/>
</dbReference>
<keyword evidence="2" id="KW-1185">Reference proteome</keyword>
<protein>
    <submittedName>
        <fullName evidence="1">Predicted extracellular nuclease</fullName>
    </submittedName>
</protein>
<dbReference type="EMBL" id="BALG01000011">
    <property type="protein sequence ID" value="GAC40842.1"/>
    <property type="molecule type" value="Genomic_DNA"/>
</dbReference>
<evidence type="ECO:0000313" key="2">
    <source>
        <dbReference type="Proteomes" id="UP000029453"/>
    </source>
</evidence>
<organism evidence="1 2">
    <name type="scientific">Paenibacillus popilliae ATCC 14706</name>
    <dbReference type="NCBI Taxonomy" id="1212764"/>
    <lineage>
        <taxon>Bacteria</taxon>
        <taxon>Bacillati</taxon>
        <taxon>Bacillota</taxon>
        <taxon>Bacilli</taxon>
        <taxon>Bacillales</taxon>
        <taxon>Paenibacillaceae</taxon>
        <taxon>Paenibacillus</taxon>
    </lineage>
</organism>
<dbReference type="OrthoDB" id="2989533at2"/>
<comment type="caution">
    <text evidence="1">The sequence shown here is derived from an EMBL/GenBank/DDBJ whole genome shotgun (WGS) entry which is preliminary data.</text>
</comment>
<dbReference type="AlphaFoldDB" id="M9L7D8"/>
<name>M9L7D8_PAEPP</name>
<reference evidence="1 2" key="1">
    <citation type="submission" date="2012-10" db="EMBL/GenBank/DDBJ databases">
        <title>Draft Genome Sequence of Paenibacillus popilliae ATCC 14706T.</title>
        <authorList>
            <person name="Iiyama K."/>
            <person name="Mori K."/>
            <person name="Mon H."/>
            <person name="Chieda Y."/>
            <person name="Lee J.M."/>
            <person name="Kusakabe T."/>
            <person name="Tashiro K."/>
            <person name="Asano S."/>
            <person name="Yasunaga-Aoki C."/>
            <person name="Shimizu S."/>
        </authorList>
    </citation>
    <scope>NUCLEOTIDE SEQUENCE [LARGE SCALE GENOMIC DNA]</scope>
    <source>
        <strain evidence="1 2">ATCC 14706</strain>
    </source>
</reference>
<proteinExistence type="predicted"/>
<accession>M9L7D8</accession>
<evidence type="ECO:0000313" key="1">
    <source>
        <dbReference type="EMBL" id="GAC40842.1"/>
    </source>
</evidence>
<dbReference type="RefSeq" id="WP_006284065.1">
    <property type="nucleotide sequence ID" value="NZ_BALG01000011.1"/>
</dbReference>
<gene>
    <name evidence="1" type="ORF">PPOP_0170</name>
</gene>